<reference evidence="1 3" key="1">
    <citation type="submission" date="2020-12" db="EMBL/GenBank/DDBJ databases">
        <title>strain FJAT-54423T represents a novel species of the genus Brevibacillus.</title>
        <authorList>
            <person name="Tang R."/>
        </authorList>
    </citation>
    <scope>NUCLEOTIDE SEQUENCE [LARGE SCALE GENOMIC DNA]</scope>
    <source>
        <strain evidence="1 3">FJAT-54423</strain>
    </source>
</reference>
<dbReference type="RefSeq" id="WP_198826650.1">
    <property type="nucleotide sequence ID" value="NZ_CP066308.1"/>
</dbReference>
<dbReference type="Proteomes" id="UP000595847">
    <property type="component" value="Chromosome"/>
</dbReference>
<evidence type="ECO:0000313" key="3">
    <source>
        <dbReference type="Proteomes" id="UP000595847"/>
    </source>
</evidence>
<reference evidence="2" key="2">
    <citation type="submission" date="2021-04" db="EMBL/GenBank/DDBJ databases">
        <title>Brevibacillus composti FJAT-54423, complete genome.</title>
        <authorList>
            <person name="Tang R."/>
        </authorList>
    </citation>
    <scope>NUCLEOTIDE SEQUENCE</scope>
    <source>
        <strain evidence="2">FJAT-54424</strain>
    </source>
</reference>
<organism evidence="1 3">
    <name type="scientific">Brevibacillus composti</name>
    <dbReference type="NCBI Taxonomy" id="2796470"/>
    <lineage>
        <taxon>Bacteria</taxon>
        <taxon>Bacillati</taxon>
        <taxon>Bacillota</taxon>
        <taxon>Bacilli</taxon>
        <taxon>Bacillales</taxon>
        <taxon>Paenibacillaceae</taxon>
        <taxon>Brevibacillus</taxon>
    </lineage>
</organism>
<keyword evidence="4" id="KW-1185">Reference proteome</keyword>
<evidence type="ECO:0000313" key="4">
    <source>
        <dbReference type="Proteomes" id="UP000677234"/>
    </source>
</evidence>
<protein>
    <recommendedName>
        <fullName evidence="5">DUF2129 domain-containing protein</fullName>
    </recommendedName>
</protein>
<dbReference type="AlphaFoldDB" id="A0A7T5JM68"/>
<evidence type="ECO:0008006" key="5">
    <source>
        <dbReference type="Google" id="ProtNLM"/>
    </source>
</evidence>
<gene>
    <name evidence="1" type="ORF">JD108_13870</name>
    <name evidence="2" type="ORF">KDJ56_13815</name>
</gene>
<dbReference type="KEGG" id="bcop:JD108_13870"/>
<proteinExistence type="predicted"/>
<dbReference type="EMBL" id="CP066308">
    <property type="protein sequence ID" value="QQE73018.1"/>
    <property type="molecule type" value="Genomic_DNA"/>
</dbReference>
<dbReference type="EMBL" id="CP073708">
    <property type="protein sequence ID" value="QUO40096.1"/>
    <property type="molecule type" value="Genomic_DNA"/>
</dbReference>
<dbReference type="Proteomes" id="UP000677234">
    <property type="component" value="Chromosome"/>
</dbReference>
<sequence length="69" mass="8651">MWIKWVTIHESYGLPRVAQEYRHYLERRGIHVRLLFRKTRKMSHVYILQVPAEEREQALEWLRMFKARL</sequence>
<evidence type="ECO:0000313" key="2">
    <source>
        <dbReference type="EMBL" id="QUO40096.1"/>
    </source>
</evidence>
<name>A0A7T5JM68_9BACL</name>
<accession>A0A7T5JM68</accession>
<evidence type="ECO:0000313" key="1">
    <source>
        <dbReference type="EMBL" id="QQE73018.1"/>
    </source>
</evidence>